<dbReference type="PROSITE" id="PS51197">
    <property type="entry name" value="HTH_RRF2_2"/>
    <property type="match status" value="1"/>
</dbReference>
<dbReference type="AlphaFoldDB" id="A0A3B0RKH9"/>
<dbReference type="InterPro" id="IPR036388">
    <property type="entry name" value="WH-like_DNA-bd_sf"/>
</dbReference>
<dbReference type="PANTHER" id="PTHR33221">
    <property type="entry name" value="WINGED HELIX-TURN-HELIX TRANSCRIPTIONAL REGULATOR, RRF2 FAMILY"/>
    <property type="match status" value="1"/>
</dbReference>
<gene>
    <name evidence="1" type="ORF">MNBD_ALPHA01-1473</name>
</gene>
<dbReference type="PROSITE" id="PS01332">
    <property type="entry name" value="HTH_RRF2_1"/>
    <property type="match status" value="1"/>
</dbReference>
<name>A0A3B0RKH9_9ZZZZ</name>
<dbReference type="EMBL" id="UOEJ01000035">
    <property type="protein sequence ID" value="VAV92519.1"/>
    <property type="molecule type" value="Genomic_DNA"/>
</dbReference>
<protein>
    <submittedName>
        <fullName evidence="1">Rrf2 family transcriptional regulator</fullName>
    </submittedName>
</protein>
<proteinExistence type="predicted"/>
<organism evidence="1">
    <name type="scientific">hydrothermal vent metagenome</name>
    <dbReference type="NCBI Taxonomy" id="652676"/>
    <lineage>
        <taxon>unclassified sequences</taxon>
        <taxon>metagenomes</taxon>
        <taxon>ecological metagenomes</taxon>
    </lineage>
</organism>
<sequence length="142" mass="15461">MKLQRSSRLALYSVLELASRPDEQLSASDIAAKFDVSLNHLAKVLRDLGKARLVEAVRGAGGGYRFCGNIRRTTLKDVVEIFEPITLHDAGGFEPGDKTEFGNSLAVVLGEIDDIALATLDSITLETMLKLTSRVQRQSTAE</sequence>
<dbReference type="Pfam" id="PF02082">
    <property type="entry name" value="Rrf2"/>
    <property type="match status" value="1"/>
</dbReference>
<dbReference type="InterPro" id="IPR036390">
    <property type="entry name" value="WH_DNA-bd_sf"/>
</dbReference>
<dbReference type="NCBIfam" id="TIGR00738">
    <property type="entry name" value="rrf2_super"/>
    <property type="match status" value="1"/>
</dbReference>
<accession>A0A3B0RKH9</accession>
<dbReference type="InterPro" id="IPR000944">
    <property type="entry name" value="Tscrpt_reg_Rrf2"/>
</dbReference>
<dbReference type="SUPFAM" id="SSF46785">
    <property type="entry name" value="Winged helix' DNA-binding domain"/>
    <property type="match status" value="1"/>
</dbReference>
<dbReference type="GO" id="GO:0005829">
    <property type="term" value="C:cytosol"/>
    <property type="evidence" value="ECO:0007669"/>
    <property type="project" value="TreeGrafter"/>
</dbReference>
<dbReference type="GO" id="GO:0003700">
    <property type="term" value="F:DNA-binding transcription factor activity"/>
    <property type="evidence" value="ECO:0007669"/>
    <property type="project" value="TreeGrafter"/>
</dbReference>
<dbReference type="PANTHER" id="PTHR33221:SF15">
    <property type="entry name" value="HTH-TYPE TRANSCRIPTIONAL REGULATOR YWGB-RELATED"/>
    <property type="match status" value="1"/>
</dbReference>
<dbReference type="Gene3D" id="1.10.10.10">
    <property type="entry name" value="Winged helix-like DNA-binding domain superfamily/Winged helix DNA-binding domain"/>
    <property type="match status" value="1"/>
</dbReference>
<dbReference type="InterPro" id="IPR030489">
    <property type="entry name" value="TR_Rrf2-type_CS"/>
</dbReference>
<evidence type="ECO:0000313" key="1">
    <source>
        <dbReference type="EMBL" id="VAV92519.1"/>
    </source>
</evidence>
<reference evidence="1" key="1">
    <citation type="submission" date="2018-06" db="EMBL/GenBank/DDBJ databases">
        <authorList>
            <person name="Zhirakovskaya E."/>
        </authorList>
    </citation>
    <scope>NUCLEOTIDE SEQUENCE</scope>
</reference>